<dbReference type="SUPFAM" id="SSF52058">
    <property type="entry name" value="L domain-like"/>
    <property type="match status" value="1"/>
</dbReference>
<dbReference type="Gene3D" id="3.80.10.10">
    <property type="entry name" value="Ribonuclease Inhibitor"/>
    <property type="match status" value="1"/>
</dbReference>
<dbReference type="EMBL" id="HBHK01018339">
    <property type="protein sequence ID" value="CAD9693168.1"/>
    <property type="molecule type" value="Transcribed_RNA"/>
</dbReference>
<evidence type="ECO:0000313" key="1">
    <source>
        <dbReference type="EMBL" id="CAD9693168.1"/>
    </source>
</evidence>
<gene>
    <name evidence="1" type="ORF">QSP1433_LOCUS11618</name>
</gene>
<dbReference type="AlphaFoldDB" id="A0A7S2S8Z5"/>
<name>A0A7S2S8Z5_9STRA</name>
<accession>A0A7S2S8Z5</accession>
<dbReference type="InterPro" id="IPR032675">
    <property type="entry name" value="LRR_dom_sf"/>
</dbReference>
<sequence length="112" mass="12371">MPKLTMLALNHNNLQAVTVKHGIHELVSLQTLKLQDNALKSIDPDAIPRCCVSINLSRNNLSCPEAVLKLVKRRSQLSSLVLVGNTALLSNPNAQQQLRRAADRPQFNLKLS</sequence>
<proteinExistence type="predicted"/>
<protein>
    <submittedName>
        <fullName evidence="1">Uncharacterized protein</fullName>
    </submittedName>
</protein>
<organism evidence="1">
    <name type="scientific">Mucochytrium quahogii</name>
    <dbReference type="NCBI Taxonomy" id="96639"/>
    <lineage>
        <taxon>Eukaryota</taxon>
        <taxon>Sar</taxon>
        <taxon>Stramenopiles</taxon>
        <taxon>Bigyra</taxon>
        <taxon>Labyrinthulomycetes</taxon>
        <taxon>Thraustochytrida</taxon>
        <taxon>Thraustochytriidae</taxon>
        <taxon>Mucochytrium</taxon>
    </lineage>
</organism>
<dbReference type="InterPro" id="IPR001611">
    <property type="entry name" value="Leu-rich_rpt"/>
</dbReference>
<dbReference type="Pfam" id="PF13855">
    <property type="entry name" value="LRR_8"/>
    <property type="match status" value="1"/>
</dbReference>
<reference evidence="1" key="1">
    <citation type="submission" date="2021-01" db="EMBL/GenBank/DDBJ databases">
        <authorList>
            <person name="Corre E."/>
            <person name="Pelletier E."/>
            <person name="Niang G."/>
            <person name="Scheremetjew M."/>
            <person name="Finn R."/>
            <person name="Kale V."/>
            <person name="Holt S."/>
            <person name="Cochrane G."/>
            <person name="Meng A."/>
            <person name="Brown T."/>
            <person name="Cohen L."/>
        </authorList>
    </citation>
    <scope>NUCLEOTIDE SEQUENCE</scope>
    <source>
        <strain evidence="1">NY070348D</strain>
    </source>
</reference>